<reference evidence="4" key="1">
    <citation type="journal article" date="2021" name="Sci. Rep.">
        <title>Diploid genomic architecture of Nitzschia inconspicua, an elite biomass production diatom.</title>
        <authorList>
            <person name="Oliver A."/>
            <person name="Podell S."/>
            <person name="Pinowska A."/>
            <person name="Traller J.C."/>
            <person name="Smith S.R."/>
            <person name="McClure R."/>
            <person name="Beliaev A."/>
            <person name="Bohutskyi P."/>
            <person name="Hill E.A."/>
            <person name="Rabines A."/>
            <person name="Zheng H."/>
            <person name="Allen L.Z."/>
            <person name="Kuo A."/>
            <person name="Grigoriev I.V."/>
            <person name="Allen A.E."/>
            <person name="Hazlebeck D."/>
            <person name="Allen E.E."/>
        </authorList>
    </citation>
    <scope>NUCLEOTIDE SEQUENCE</scope>
    <source>
        <strain evidence="4">Hildebrandi</strain>
    </source>
</reference>
<dbReference type="EMBL" id="JAGRRH010000021">
    <property type="protein sequence ID" value="KAG7346172.1"/>
    <property type="molecule type" value="Genomic_DNA"/>
</dbReference>
<feature type="compositionally biased region" description="Basic residues" evidence="2">
    <location>
        <begin position="1"/>
        <end position="11"/>
    </location>
</feature>
<gene>
    <name evidence="4" type="ORF">IV203_005240</name>
</gene>
<dbReference type="Proteomes" id="UP000693970">
    <property type="component" value="Unassembled WGS sequence"/>
</dbReference>
<dbReference type="InterPro" id="IPR000504">
    <property type="entry name" value="RRM_dom"/>
</dbReference>
<dbReference type="GO" id="GO:0003723">
    <property type="term" value="F:RNA binding"/>
    <property type="evidence" value="ECO:0007669"/>
    <property type="project" value="UniProtKB-UniRule"/>
</dbReference>
<keyword evidence="5" id="KW-1185">Reference proteome</keyword>
<dbReference type="PROSITE" id="PS50102">
    <property type="entry name" value="RRM"/>
    <property type="match status" value="1"/>
</dbReference>
<feature type="domain" description="RRM" evidence="3">
    <location>
        <begin position="385"/>
        <end position="460"/>
    </location>
</feature>
<feature type="compositionally biased region" description="Low complexity" evidence="2">
    <location>
        <begin position="170"/>
        <end position="184"/>
    </location>
</feature>
<name>A0A9K3KLW5_9STRA</name>
<feature type="compositionally biased region" description="Basic and acidic residues" evidence="2">
    <location>
        <begin position="187"/>
        <end position="197"/>
    </location>
</feature>
<feature type="region of interest" description="Disordered" evidence="2">
    <location>
        <begin position="167"/>
        <end position="201"/>
    </location>
</feature>
<feature type="region of interest" description="Disordered" evidence="2">
    <location>
        <begin position="1"/>
        <end position="25"/>
    </location>
</feature>
<comment type="caution">
    <text evidence="4">The sequence shown here is derived from an EMBL/GenBank/DDBJ whole genome shotgun (WGS) entry which is preliminary data.</text>
</comment>
<evidence type="ECO:0000313" key="4">
    <source>
        <dbReference type="EMBL" id="KAG7346172.1"/>
    </source>
</evidence>
<accession>A0A9K3KLW5</accession>
<organism evidence="4 5">
    <name type="scientific">Nitzschia inconspicua</name>
    <dbReference type="NCBI Taxonomy" id="303405"/>
    <lineage>
        <taxon>Eukaryota</taxon>
        <taxon>Sar</taxon>
        <taxon>Stramenopiles</taxon>
        <taxon>Ochrophyta</taxon>
        <taxon>Bacillariophyta</taxon>
        <taxon>Bacillariophyceae</taxon>
        <taxon>Bacillariophycidae</taxon>
        <taxon>Bacillariales</taxon>
        <taxon>Bacillariaceae</taxon>
        <taxon>Nitzschia</taxon>
    </lineage>
</organism>
<dbReference type="AlphaFoldDB" id="A0A9K3KLW5"/>
<sequence length="577" mass="64262">MEASSRKRQLGRSKSGSRSCSSSRSTRPLNAYRLHFSCEHIGKYRSQTKRKIKWRFGFTNLQAAEEGKRGIECRGEEHEVVLIWSVKSGKTRLFWNKTNITHLFPGQRHTEQVHIQWKSRSGETFEIVATEAPTRVDPYQYNFLVDGVSIFTLSHLSELDPSQIVHENSMRNSSDNKSSSSNVSAEVRSEPINDTRSDGGGPMECCDTMQGSLLDAGFRLSMAGLAPSSQFAPLCEPVDDLMDDLLPSTPFNNVLESLRQRITSIIPDSNDMVSRAIVKALSDDIYELSSCSSSLGSSSFDSLHQSAMQISAEAVWETSEWINHNVHYAPRPDVLEQKREFFQRQMESMFIHAHHERLSEDAATRILSDVATLLGMDLCTPVPRDTILLSDLDKATDKESLLVSLVVYGEIQEVGMPPSGQRFAICRFSSERGPLRALSAAEHGLLLINGRRPQVRLLERPLVTIRPTMVQRAYTAPHASTLPIAKPSLGRRKSHQRNTIHIDTLISETPFLRLVNDPAVISPGEDDYFLQSNPFGKLDPLHEPPASIPVENSNCAVAASTLAPFPGSGPSPFTMKY</sequence>
<proteinExistence type="predicted"/>
<evidence type="ECO:0000256" key="2">
    <source>
        <dbReference type="SAM" id="MobiDB-lite"/>
    </source>
</evidence>
<protein>
    <recommendedName>
        <fullName evidence="3">RRM domain-containing protein</fullName>
    </recommendedName>
</protein>
<feature type="compositionally biased region" description="Low complexity" evidence="2">
    <location>
        <begin position="12"/>
        <end position="25"/>
    </location>
</feature>
<keyword evidence="1" id="KW-0694">RNA-binding</keyword>
<evidence type="ECO:0000313" key="5">
    <source>
        <dbReference type="Proteomes" id="UP000693970"/>
    </source>
</evidence>
<evidence type="ECO:0000259" key="3">
    <source>
        <dbReference type="PROSITE" id="PS50102"/>
    </source>
</evidence>
<evidence type="ECO:0000256" key="1">
    <source>
        <dbReference type="PROSITE-ProRule" id="PRU00176"/>
    </source>
</evidence>
<dbReference type="OrthoDB" id="47592at2759"/>
<reference evidence="4" key="2">
    <citation type="submission" date="2021-04" db="EMBL/GenBank/DDBJ databases">
        <authorList>
            <person name="Podell S."/>
        </authorList>
    </citation>
    <scope>NUCLEOTIDE SEQUENCE</scope>
    <source>
        <strain evidence="4">Hildebrandi</strain>
    </source>
</reference>